<dbReference type="InterPro" id="IPR018800">
    <property type="entry name" value="PRCC"/>
</dbReference>
<reference evidence="2" key="1">
    <citation type="journal article" date="2023" name="Mol. Plant Microbe Interact.">
        <title>Elucidating the Obligate Nature and Biological Capacity of an Invasive Fungal Corn Pathogen.</title>
        <authorList>
            <person name="MacCready J.S."/>
            <person name="Roggenkamp E.M."/>
            <person name="Gdanetz K."/>
            <person name="Chilvers M.I."/>
        </authorList>
    </citation>
    <scope>NUCLEOTIDE SEQUENCE</scope>
    <source>
        <strain evidence="2">PM02</strain>
    </source>
</reference>
<dbReference type="Pfam" id="PF10253">
    <property type="entry name" value="PRCC"/>
    <property type="match status" value="1"/>
</dbReference>
<feature type="compositionally biased region" description="Low complexity" evidence="1">
    <location>
        <begin position="103"/>
        <end position="117"/>
    </location>
</feature>
<proteinExistence type="predicted"/>
<dbReference type="AlphaFoldDB" id="A0AAD9I4H2"/>
<evidence type="ECO:0000313" key="2">
    <source>
        <dbReference type="EMBL" id="KAK2070325.1"/>
    </source>
</evidence>
<keyword evidence="3" id="KW-1185">Reference proteome</keyword>
<comment type="caution">
    <text evidence="2">The sequence shown here is derived from an EMBL/GenBank/DDBJ whole genome shotgun (WGS) entry which is preliminary data.</text>
</comment>
<protein>
    <recommendedName>
        <fullName evidence="4">Mitotic checkpoint regulator, MAD2B-interacting-domain-containing protein</fullName>
    </recommendedName>
</protein>
<feature type="compositionally biased region" description="Low complexity" evidence="1">
    <location>
        <begin position="204"/>
        <end position="216"/>
    </location>
</feature>
<name>A0AAD9I4H2_9PEZI</name>
<feature type="region of interest" description="Disordered" evidence="1">
    <location>
        <begin position="1"/>
        <end position="180"/>
    </location>
</feature>
<feature type="region of interest" description="Disordered" evidence="1">
    <location>
        <begin position="406"/>
        <end position="433"/>
    </location>
</feature>
<evidence type="ECO:0008006" key="4">
    <source>
        <dbReference type="Google" id="ProtNLM"/>
    </source>
</evidence>
<dbReference type="Proteomes" id="UP001217918">
    <property type="component" value="Unassembled WGS sequence"/>
</dbReference>
<evidence type="ECO:0000313" key="3">
    <source>
        <dbReference type="Proteomes" id="UP001217918"/>
    </source>
</evidence>
<organism evidence="2 3">
    <name type="scientific">Phyllachora maydis</name>
    <dbReference type="NCBI Taxonomy" id="1825666"/>
    <lineage>
        <taxon>Eukaryota</taxon>
        <taxon>Fungi</taxon>
        <taxon>Dikarya</taxon>
        <taxon>Ascomycota</taxon>
        <taxon>Pezizomycotina</taxon>
        <taxon>Sordariomycetes</taxon>
        <taxon>Sordariomycetidae</taxon>
        <taxon>Phyllachorales</taxon>
        <taxon>Phyllachoraceae</taxon>
        <taxon>Phyllachora</taxon>
    </lineage>
</organism>
<dbReference type="EMBL" id="JAQQPM010000003">
    <property type="protein sequence ID" value="KAK2070325.1"/>
    <property type="molecule type" value="Genomic_DNA"/>
</dbReference>
<feature type="compositionally biased region" description="Low complexity" evidence="1">
    <location>
        <begin position="306"/>
        <end position="322"/>
    </location>
</feature>
<sequence>MGLVDYSDSESEPEPSATKPVSDAPAPATQNRKGPASKLLNRSATGKILVNLPGAAREPGPPDGPPAKRAKTGAGAGAGAGAGSSRFSRFSSFLPPPKNAGKPAAVASGSRSAAVPRIGLHLKTSSEAAFSREPVIVDGEDDHPWPPGSEPAGLRLPPPKTMPSGPSIPEGQRPEEEVKLVGKPLIFRPLSVSRKPVRRKDKQGALAKANAGLASAPESTQLAGSPGDSVKKKKVSLFAAGDDEGGTSVPVVAGGFATSVASYHPSDDPCSATAGTPGSDDIGTYTSSYEALAQQVGADDANLPSALPHPHAGQPPGGAQQSLSVIADDLKLSAQDRRDLFGRGGAPSVMAGGGGPKGAKVISFDMAREYEANEALRAAGDQQLHNPVRSIQPGKHSLRQMVSMAQENRGALEDSFASQRNNRNEAAGRYGWK</sequence>
<feature type="region of interest" description="Disordered" evidence="1">
    <location>
        <begin position="192"/>
        <end position="231"/>
    </location>
</feature>
<gene>
    <name evidence="2" type="ORF">P8C59_004828</name>
</gene>
<evidence type="ECO:0000256" key="1">
    <source>
        <dbReference type="SAM" id="MobiDB-lite"/>
    </source>
</evidence>
<feature type="region of interest" description="Disordered" evidence="1">
    <location>
        <begin position="296"/>
        <end position="322"/>
    </location>
</feature>
<feature type="compositionally biased region" description="Low complexity" evidence="1">
    <location>
        <begin position="83"/>
        <end position="93"/>
    </location>
</feature>
<feature type="region of interest" description="Disordered" evidence="1">
    <location>
        <begin position="262"/>
        <end position="284"/>
    </location>
</feature>
<accession>A0AAD9I4H2</accession>